<evidence type="ECO:0000256" key="6">
    <source>
        <dbReference type="ARBA" id="ARBA00022801"/>
    </source>
</evidence>
<dbReference type="InterPro" id="IPR010720">
    <property type="entry name" value="Alpha-L-AF_C"/>
</dbReference>
<evidence type="ECO:0000256" key="4">
    <source>
        <dbReference type="ARBA" id="ARBA00011165"/>
    </source>
</evidence>
<comment type="catalytic activity">
    <reaction evidence="1">
        <text>Hydrolysis of terminal non-reducing alpha-L-arabinofuranoside residues in alpha-L-arabinosides.</text>
        <dbReference type="EC" id="3.2.1.55"/>
    </reaction>
</comment>
<keyword evidence="8" id="KW-0326">Glycosidase</keyword>
<dbReference type="PANTHER" id="PTHR43576:SF2">
    <property type="entry name" value="INTRACELLULAR EXO-ALPHA-L-ARABINOFURANOSIDASE 2"/>
    <property type="match status" value="1"/>
</dbReference>
<reference evidence="10" key="1">
    <citation type="submission" date="2018-09" db="EMBL/GenBank/DDBJ databases">
        <title>Murine metabolic-syndrome-specific gut microbial biobank.</title>
        <authorList>
            <person name="Liu C."/>
        </authorList>
    </citation>
    <scope>NUCLEOTIDE SEQUENCE</scope>
    <source>
        <strain evidence="10">D42-62</strain>
    </source>
</reference>
<evidence type="ECO:0000256" key="8">
    <source>
        <dbReference type="ARBA" id="ARBA00023295"/>
    </source>
</evidence>
<comment type="caution">
    <text evidence="10">The sequence shown here is derived from an EMBL/GenBank/DDBJ whole genome shotgun (WGS) entry which is preliminary data.</text>
</comment>
<dbReference type="Gene3D" id="3.20.20.80">
    <property type="entry name" value="Glycosidases"/>
    <property type="match status" value="1"/>
</dbReference>
<evidence type="ECO:0000313" key="11">
    <source>
        <dbReference type="Proteomes" id="UP001154420"/>
    </source>
</evidence>
<evidence type="ECO:0000256" key="3">
    <source>
        <dbReference type="ARBA" id="ARBA00007186"/>
    </source>
</evidence>
<dbReference type="InterPro" id="IPR013780">
    <property type="entry name" value="Glyco_hydro_b"/>
</dbReference>
<dbReference type="EC" id="3.2.1.55" evidence="5"/>
<accession>A0A9X5BL63</accession>
<protein>
    <recommendedName>
        <fullName evidence="5">non-reducing end alpha-L-arabinofuranosidase</fullName>
        <ecNumber evidence="5">3.2.1.55</ecNumber>
    </recommendedName>
</protein>
<dbReference type="InterPro" id="IPR055235">
    <property type="entry name" value="ASD1_cat"/>
</dbReference>
<proteinExistence type="inferred from homology"/>
<sequence>MAKLLINEKRKKGHINAEIYGHFAEHLGRCIYEGLYVGEHSDIPNVNGMRKDVVDALKEMKIPVLRWPGGCFADEYHWKDGIGPKESRKRMINTHWGGVIEDNSFGTHEFFELCEQLGCKTYVNGNVGSGTVQEMSEWVEYITFNGVSPMADERRQNGRETPWRLDYFGVGNENWGCGGNMTPEYYGNLYRRYQTYVRQYDPAHPIQKICCGANVADYFWTKGVLETCFKDPKPNPDNGQLLDGLSLHYYVHPEGWQIKGSATDFDDKVWYKTLAKAKYIEELILRHSAIMDQYDPEKKIGMIVDEWGCWFNVEPGTNPGFLYQQNTMRDALVAGISLNIFNKHCDRVKMACIAQMVNVLQSVILTEGPKMLLTPTYHVFHMYRHHQDAELLDSYIDGNKTIGMEEEYQVPFLDESVSMATDGTLNITLNNLSVTEDAPVEISFAQLMPTHVTAAILTGDMQAYNTFDSPENVKEVPFTAYEVKDGSIFFTAPACSVISFRIKETQT</sequence>
<dbReference type="SUPFAM" id="SSF51445">
    <property type="entry name" value="(Trans)glycosidases"/>
    <property type="match status" value="1"/>
</dbReference>
<evidence type="ECO:0000256" key="7">
    <source>
        <dbReference type="ARBA" id="ARBA00023277"/>
    </source>
</evidence>
<dbReference type="RefSeq" id="WP_160561953.1">
    <property type="nucleotide sequence ID" value="NZ_QZDT01000059.1"/>
</dbReference>
<dbReference type="GO" id="GO:0046556">
    <property type="term" value="F:alpha-L-arabinofuranosidase activity"/>
    <property type="evidence" value="ECO:0007669"/>
    <property type="project" value="UniProtKB-EC"/>
</dbReference>
<organism evidence="10 11">
    <name type="scientific">Parablautia muri</name>
    <dbReference type="NCBI Taxonomy" id="2320879"/>
    <lineage>
        <taxon>Bacteria</taxon>
        <taxon>Bacillati</taxon>
        <taxon>Bacillota</taxon>
        <taxon>Clostridia</taxon>
        <taxon>Lachnospirales</taxon>
        <taxon>Lachnospiraceae</taxon>
        <taxon>Parablautia</taxon>
    </lineage>
</organism>
<keyword evidence="7" id="KW-0119">Carbohydrate metabolism</keyword>
<dbReference type="EMBL" id="QZDT01000059">
    <property type="protein sequence ID" value="NBJ94987.1"/>
    <property type="molecule type" value="Genomic_DNA"/>
</dbReference>
<dbReference type="InterPro" id="IPR017853">
    <property type="entry name" value="GH"/>
</dbReference>
<dbReference type="Proteomes" id="UP001154420">
    <property type="component" value="Unassembled WGS sequence"/>
</dbReference>
<keyword evidence="11" id="KW-1185">Reference proteome</keyword>
<evidence type="ECO:0000256" key="2">
    <source>
        <dbReference type="ARBA" id="ARBA00004881"/>
    </source>
</evidence>
<comment type="subunit">
    <text evidence="4">Homohexamer; trimer of dimers.</text>
</comment>
<dbReference type="Gene3D" id="2.60.40.1180">
    <property type="entry name" value="Golgi alpha-mannosidase II"/>
    <property type="match status" value="1"/>
</dbReference>
<comment type="pathway">
    <text evidence="2">Glycan metabolism.</text>
</comment>
<dbReference type="GO" id="GO:0046373">
    <property type="term" value="P:L-arabinose metabolic process"/>
    <property type="evidence" value="ECO:0007669"/>
    <property type="project" value="InterPro"/>
</dbReference>
<evidence type="ECO:0000256" key="1">
    <source>
        <dbReference type="ARBA" id="ARBA00001462"/>
    </source>
</evidence>
<dbReference type="GO" id="GO:0000272">
    <property type="term" value="P:polysaccharide catabolic process"/>
    <property type="evidence" value="ECO:0007669"/>
    <property type="project" value="TreeGrafter"/>
</dbReference>
<keyword evidence="6" id="KW-0378">Hydrolase</keyword>
<evidence type="ECO:0000259" key="9">
    <source>
        <dbReference type="SMART" id="SM00813"/>
    </source>
</evidence>
<gene>
    <name evidence="10" type="ORF">D5281_21075</name>
</gene>
<dbReference type="Pfam" id="PF22848">
    <property type="entry name" value="ASD1_dom"/>
    <property type="match status" value="1"/>
</dbReference>
<comment type="similarity">
    <text evidence="3">Belongs to the glycosyl hydrolase 51 family.</text>
</comment>
<dbReference type="OrthoDB" id="9758333at2"/>
<dbReference type="AlphaFoldDB" id="A0A9X5BL63"/>
<name>A0A9X5BL63_9FIRM</name>
<feature type="domain" description="Alpha-L-arabinofuranosidase C-terminal" evidence="9">
    <location>
        <begin position="305"/>
        <end position="496"/>
    </location>
</feature>
<dbReference type="SMART" id="SM00813">
    <property type="entry name" value="Alpha-L-AF_C"/>
    <property type="match status" value="1"/>
</dbReference>
<dbReference type="PANTHER" id="PTHR43576">
    <property type="entry name" value="ALPHA-L-ARABINOFURANOSIDASE C-RELATED"/>
    <property type="match status" value="1"/>
</dbReference>
<evidence type="ECO:0000313" key="10">
    <source>
        <dbReference type="EMBL" id="NBJ94987.1"/>
    </source>
</evidence>
<dbReference type="Pfam" id="PF06964">
    <property type="entry name" value="Alpha-L-AF_C"/>
    <property type="match status" value="1"/>
</dbReference>
<evidence type="ECO:0000256" key="5">
    <source>
        <dbReference type="ARBA" id="ARBA00012670"/>
    </source>
</evidence>
<dbReference type="SUPFAM" id="SSF51011">
    <property type="entry name" value="Glycosyl hydrolase domain"/>
    <property type="match status" value="1"/>
</dbReference>